<organism evidence="1 2">
    <name type="scientific">Rhizobium tumorigenes</name>
    <dbReference type="NCBI Taxonomy" id="2041385"/>
    <lineage>
        <taxon>Bacteria</taxon>
        <taxon>Pseudomonadati</taxon>
        <taxon>Pseudomonadota</taxon>
        <taxon>Alphaproteobacteria</taxon>
        <taxon>Hyphomicrobiales</taxon>
        <taxon>Rhizobiaceae</taxon>
        <taxon>Rhizobium/Agrobacterium group</taxon>
        <taxon>Rhizobium</taxon>
    </lineage>
</organism>
<proteinExistence type="predicted"/>
<keyword evidence="2" id="KW-1185">Reference proteome</keyword>
<dbReference type="RefSeq" id="WP_111215690.1">
    <property type="nucleotide sequence ID" value="NZ_CP117255.1"/>
</dbReference>
<dbReference type="AlphaFoldDB" id="A0AAF1KB43"/>
<dbReference type="EMBL" id="CP117255">
    <property type="protein sequence ID" value="WFR96811.1"/>
    <property type="molecule type" value="Genomic_DNA"/>
</dbReference>
<name>A0AAF1KB43_9HYPH</name>
<dbReference type="Proteomes" id="UP000249499">
    <property type="component" value="Chromosome"/>
</dbReference>
<dbReference type="KEGG" id="rtu:PR017_06755"/>
<evidence type="ECO:0000313" key="1">
    <source>
        <dbReference type="EMBL" id="WFR96811.1"/>
    </source>
</evidence>
<reference evidence="1 2" key="1">
    <citation type="journal article" date="2018" name="Sci. Rep.">
        <title>Rhizobium tumorigenes sp. nov., a novel plant tumorigenic bacterium isolated from cane gall tumors on thornless blackberry.</title>
        <authorList>
            <person name="Kuzmanovi N."/>
            <person name="Smalla K."/>
            <person name="Gronow S."/>
            <person name="PuBawska J."/>
        </authorList>
    </citation>
    <scope>NUCLEOTIDE SEQUENCE [LARGE SCALE GENOMIC DNA]</scope>
    <source>
        <strain evidence="1 2">1078</strain>
    </source>
</reference>
<protein>
    <submittedName>
        <fullName evidence="1">Uncharacterized protein</fullName>
    </submittedName>
</protein>
<evidence type="ECO:0000313" key="2">
    <source>
        <dbReference type="Proteomes" id="UP000249499"/>
    </source>
</evidence>
<sequence>MSLSDDGLEHSELSGDFSESGTTVRVDIFRALGTPLDWKMEVIDAADGKTVWEDGFATDRDAFDEFLATIEREGIRTFLDDRDPPVH</sequence>
<gene>
    <name evidence="1" type="ORF">PR017_06755</name>
</gene>
<reference evidence="2" key="2">
    <citation type="journal article" date="2023" name="MicrobiologyOpen">
        <title>Genomics of the tumorigenes clade of the family Rhizobiaceae and description of Rhizobium rhododendri sp. nov.</title>
        <authorList>
            <person name="Kuzmanovic N."/>
            <person name="diCenzo G.C."/>
            <person name="Bunk B."/>
            <person name="Sproeer C."/>
            <person name="Fruehling A."/>
            <person name="Neumann-Schaal M."/>
            <person name="Overmann J."/>
            <person name="Smalla K."/>
        </authorList>
    </citation>
    <scope>NUCLEOTIDE SEQUENCE [LARGE SCALE GENOMIC DNA]</scope>
    <source>
        <strain evidence="2">1078</strain>
    </source>
</reference>
<accession>A0AAF1KB43</accession>